<accession>A0A328AEU1</accession>
<evidence type="ECO:0000313" key="2">
    <source>
        <dbReference type="Proteomes" id="UP000249254"/>
    </source>
</evidence>
<dbReference type="Proteomes" id="UP000249254">
    <property type="component" value="Unassembled WGS sequence"/>
</dbReference>
<gene>
    <name evidence="1" type="ORF">DJ017_00695</name>
</gene>
<evidence type="ECO:0000313" key="1">
    <source>
        <dbReference type="EMBL" id="RAK53151.1"/>
    </source>
</evidence>
<dbReference type="EMBL" id="QFYQ01000001">
    <property type="protein sequence ID" value="RAK53151.1"/>
    <property type="molecule type" value="Genomic_DNA"/>
</dbReference>
<sequence length="88" mass="9643">MVGVMVETADEPKPVRHFFAVGHDDRNRAEWAAVDQALTLGQVATSPVGGVEPVEAFARLSPKVVKRMALREGAVRPLGALWPRRWLA</sequence>
<reference evidence="2" key="1">
    <citation type="submission" date="2018-05" db="EMBL/GenBank/DDBJ databases">
        <authorList>
            <person name="Li X."/>
        </authorList>
    </citation>
    <scope>NUCLEOTIDE SEQUENCE [LARGE SCALE GENOMIC DNA]</scope>
    <source>
        <strain evidence="2">LX32</strain>
    </source>
</reference>
<organism evidence="1 2">
    <name type="scientific">Phenylobacterium soli</name>
    <dbReference type="NCBI Taxonomy" id="2170551"/>
    <lineage>
        <taxon>Bacteria</taxon>
        <taxon>Pseudomonadati</taxon>
        <taxon>Pseudomonadota</taxon>
        <taxon>Alphaproteobacteria</taxon>
        <taxon>Caulobacterales</taxon>
        <taxon>Caulobacteraceae</taxon>
        <taxon>Phenylobacterium</taxon>
    </lineage>
</organism>
<dbReference type="AlphaFoldDB" id="A0A328AEU1"/>
<dbReference type="OrthoDB" id="7188813at2"/>
<keyword evidence="2" id="KW-1185">Reference proteome</keyword>
<dbReference type="RefSeq" id="WP_111526904.1">
    <property type="nucleotide sequence ID" value="NZ_JBHRSG010000001.1"/>
</dbReference>
<comment type="caution">
    <text evidence="1">The sequence shown here is derived from an EMBL/GenBank/DDBJ whole genome shotgun (WGS) entry which is preliminary data.</text>
</comment>
<name>A0A328AEU1_9CAUL</name>
<proteinExistence type="predicted"/>
<protein>
    <submittedName>
        <fullName evidence="1">Uncharacterized protein</fullName>
    </submittedName>
</protein>